<dbReference type="Gene3D" id="3.40.710.10">
    <property type="entry name" value="DD-peptidase/beta-lactamase superfamily"/>
    <property type="match status" value="1"/>
</dbReference>
<keyword evidence="2" id="KW-0121">Carboxypeptidase</keyword>
<proteinExistence type="predicted"/>
<dbReference type="Gene3D" id="3.30.450.330">
    <property type="match status" value="1"/>
</dbReference>
<dbReference type="SUPFAM" id="SSF56519">
    <property type="entry name" value="Penicillin binding protein dimerisation domain"/>
    <property type="match status" value="1"/>
</dbReference>
<evidence type="ECO:0000259" key="5">
    <source>
        <dbReference type="Pfam" id="PF00905"/>
    </source>
</evidence>
<dbReference type="Gene3D" id="3.90.1310.10">
    <property type="entry name" value="Penicillin-binding protein 2a (Domain 2)"/>
    <property type="match status" value="1"/>
</dbReference>
<name>A0ABT3GYH4_9RHOB</name>
<keyword evidence="8" id="KW-1185">Reference proteome</keyword>
<feature type="transmembrane region" description="Helical" evidence="4">
    <location>
        <begin position="56"/>
        <end position="79"/>
    </location>
</feature>
<evidence type="ECO:0000313" key="7">
    <source>
        <dbReference type="EMBL" id="MCW1932583.1"/>
    </source>
</evidence>
<organism evidence="7 8">
    <name type="scientific">Pararhodobacter zhoushanensis</name>
    <dbReference type="NCBI Taxonomy" id="2479545"/>
    <lineage>
        <taxon>Bacteria</taxon>
        <taxon>Pseudomonadati</taxon>
        <taxon>Pseudomonadota</taxon>
        <taxon>Alphaproteobacteria</taxon>
        <taxon>Rhodobacterales</taxon>
        <taxon>Paracoccaceae</taxon>
        <taxon>Pararhodobacter</taxon>
    </lineage>
</organism>
<keyword evidence="2" id="KW-0378">Hydrolase</keyword>
<dbReference type="InterPro" id="IPR001460">
    <property type="entry name" value="PCN-bd_Tpept"/>
</dbReference>
<comment type="subcellular location">
    <subcellularLocation>
        <location evidence="1">Membrane</location>
    </subcellularLocation>
</comment>
<evidence type="ECO:0000259" key="6">
    <source>
        <dbReference type="Pfam" id="PF03717"/>
    </source>
</evidence>
<feature type="domain" description="Penicillin-binding protein transpeptidase" evidence="5">
    <location>
        <begin position="267"/>
        <end position="561"/>
    </location>
</feature>
<keyword evidence="4" id="KW-1133">Transmembrane helix</keyword>
<dbReference type="InterPro" id="IPR050515">
    <property type="entry name" value="Beta-lactam/transpept"/>
</dbReference>
<dbReference type="InterPro" id="IPR036138">
    <property type="entry name" value="PBP_dimer_sf"/>
</dbReference>
<dbReference type="SUPFAM" id="SSF56601">
    <property type="entry name" value="beta-lactamase/transpeptidase-like"/>
    <property type="match status" value="1"/>
</dbReference>
<keyword evidence="3 4" id="KW-0472">Membrane</keyword>
<dbReference type="Proteomes" id="UP001208938">
    <property type="component" value="Unassembled WGS sequence"/>
</dbReference>
<evidence type="ECO:0000256" key="2">
    <source>
        <dbReference type="ARBA" id="ARBA00022645"/>
    </source>
</evidence>
<comment type="caution">
    <text evidence="7">The sequence shown here is derived from an EMBL/GenBank/DDBJ whole genome shotgun (WGS) entry which is preliminary data.</text>
</comment>
<dbReference type="RefSeq" id="WP_264505569.1">
    <property type="nucleotide sequence ID" value="NZ_JAPDFL010000001.1"/>
</dbReference>
<evidence type="ECO:0000256" key="1">
    <source>
        <dbReference type="ARBA" id="ARBA00004370"/>
    </source>
</evidence>
<dbReference type="PANTHER" id="PTHR30627">
    <property type="entry name" value="PEPTIDOGLYCAN D,D-TRANSPEPTIDASE"/>
    <property type="match status" value="1"/>
</dbReference>
<keyword evidence="2" id="KW-0645">Protease</keyword>
<feature type="domain" description="Penicillin-binding protein dimerisation" evidence="6">
    <location>
        <begin position="93"/>
        <end position="229"/>
    </location>
</feature>
<dbReference type="InterPro" id="IPR012338">
    <property type="entry name" value="Beta-lactam/transpept-like"/>
</dbReference>
<dbReference type="PANTHER" id="PTHR30627:SF1">
    <property type="entry name" value="PEPTIDOGLYCAN D,D-TRANSPEPTIDASE FTSI"/>
    <property type="match status" value="1"/>
</dbReference>
<dbReference type="EMBL" id="JAPDFL010000001">
    <property type="protein sequence ID" value="MCW1932583.1"/>
    <property type="molecule type" value="Genomic_DNA"/>
</dbReference>
<dbReference type="InterPro" id="IPR005311">
    <property type="entry name" value="PBP_dimer"/>
</dbReference>
<dbReference type="Pfam" id="PF03717">
    <property type="entry name" value="PBP_dimer"/>
    <property type="match status" value="1"/>
</dbReference>
<evidence type="ECO:0000313" key="8">
    <source>
        <dbReference type="Proteomes" id="UP001208938"/>
    </source>
</evidence>
<reference evidence="7 8" key="1">
    <citation type="submission" date="2022-10" db="EMBL/GenBank/DDBJ databases">
        <title>Pararhodobacter sp. nov., isolated from marine algae.</title>
        <authorList>
            <person name="Choi B.J."/>
            <person name="Kim J.M."/>
            <person name="Lee J.K."/>
            <person name="Choi D.G."/>
            <person name="Jeon C.O."/>
        </authorList>
    </citation>
    <scope>NUCLEOTIDE SEQUENCE [LARGE SCALE GENOMIC DNA]</scope>
    <source>
        <strain evidence="7 8">ZQ420</strain>
    </source>
</reference>
<keyword evidence="4" id="KW-0812">Transmembrane</keyword>
<evidence type="ECO:0000256" key="3">
    <source>
        <dbReference type="ARBA" id="ARBA00023136"/>
    </source>
</evidence>
<protein>
    <submittedName>
        <fullName evidence="7">Penicillin-binding protein 2</fullName>
    </submittedName>
</protein>
<sequence>MTDHSHQPPRTPLRPLPRILDARAQGVNPESIERENLRVRREQVRDVGRRRAEWRILFLAAAFFAGYAAIGAKMGMLAATPVVEAEPWVGEGISGERADILDRNGRVLATNLVTHSLYAELRYMIDGRRAAQELARIFPDMDEERLVGQLTDPNRRFVWLRSRLSPEQEQAAHDIGEPGLLLGQRDMRLYPNGSLAAHLLGGTAYGEQGVTAAEIQGVAGVEYDMNERLSDADLADVPVALSIDLGVQAIVEEVLAGGIEMLNAIGGSAILMDVHTGEVVALASAPVFDPNDRPAPPVSLAEQETSPLFNRGVQGLYELGSVMKAFALAQALDMGLITRETMIDTRGPMRVGRFSIRDYHNYGAQMSVEDIFIRSSNIGTARIAQMIGSERQREFLRQFGFLDPLQLELPEARRPQPQYDPRWSEVSAMTISYGHGLSMTPMHLAAGYAAIVNGGTLVQPTLQRRATVMPGPRVISEETSRIMRTLMREVVTEGTASMGEVEGYVVGGKTGSADKPNPQGGYYDDRLVATFAGAFPMNDPRYVIVVTMDEPQDTSGPVARRTAGWTVVPVAAEIVRRAAPVLGMRPQDPADVEAALRLR</sequence>
<evidence type="ECO:0000256" key="4">
    <source>
        <dbReference type="SAM" id="Phobius"/>
    </source>
</evidence>
<accession>A0ABT3GYH4</accession>
<dbReference type="Pfam" id="PF00905">
    <property type="entry name" value="Transpeptidase"/>
    <property type="match status" value="1"/>
</dbReference>
<gene>
    <name evidence="7" type="ORF">OKW52_10030</name>
</gene>